<dbReference type="Gene3D" id="3.10.20.860">
    <property type="match status" value="1"/>
</dbReference>
<dbReference type="Pfam" id="PF15731">
    <property type="entry name" value="MqsA_antitoxin"/>
    <property type="match status" value="1"/>
</dbReference>
<reference evidence="1 2" key="1">
    <citation type="submission" date="2021-01" db="EMBL/GenBank/DDBJ databases">
        <title>Complete genome sequence of Pantoea eucrina OB49, a heavy metal tolerant bacterium with PGPR potential isolated from wheat in Algeria.</title>
        <authorList>
            <person name="Lekired A."/>
            <person name="Ouzari I.H."/>
        </authorList>
    </citation>
    <scope>NUCLEOTIDE SEQUENCE [LARGE SCALE GENOMIC DNA]</scope>
    <source>
        <strain evidence="1 2">OB49</strain>
    </source>
</reference>
<comment type="caution">
    <text evidence="1">The sequence shown here is derived from an EMBL/GenBank/DDBJ whole genome shotgun (WGS) entry which is preliminary data.</text>
</comment>
<proteinExistence type="predicted"/>
<accession>A0ABS1Z960</accession>
<organism evidence="1 2">
    <name type="scientific">Pantoea eucrina</name>
    <dbReference type="NCBI Taxonomy" id="472693"/>
    <lineage>
        <taxon>Bacteria</taxon>
        <taxon>Pseudomonadati</taxon>
        <taxon>Pseudomonadota</taxon>
        <taxon>Gammaproteobacteria</taxon>
        <taxon>Enterobacterales</taxon>
        <taxon>Erwiniaceae</taxon>
        <taxon>Pantoea</taxon>
    </lineage>
</organism>
<keyword evidence="2" id="KW-1185">Reference proteome</keyword>
<dbReference type="NCBIfam" id="TIGR03831">
    <property type="entry name" value="YgiT_finger"/>
    <property type="match status" value="1"/>
</dbReference>
<sequence>MKCPTCGAEAFVYDTRDVQLNTGNPDDIVEDVKGSHCLACGEVIVDMSEADSFMRKVSALEAAAAHNH</sequence>
<evidence type="ECO:0000313" key="1">
    <source>
        <dbReference type="EMBL" id="MBM0748962.1"/>
    </source>
</evidence>
<dbReference type="InterPro" id="IPR022453">
    <property type="entry name" value="Znf_MqsA-type"/>
</dbReference>
<dbReference type="EMBL" id="JAFCXS010000015">
    <property type="protein sequence ID" value="MBM0748962.1"/>
    <property type="molecule type" value="Genomic_DNA"/>
</dbReference>
<name>A0ABS1Z960_9GAMM</name>
<dbReference type="RefSeq" id="WP_040113281.1">
    <property type="nucleotide sequence ID" value="NZ_DAIPTK010000015.1"/>
</dbReference>
<evidence type="ECO:0000313" key="2">
    <source>
        <dbReference type="Proteomes" id="UP000809137"/>
    </source>
</evidence>
<protein>
    <submittedName>
        <fullName evidence="1">Type II toxin-antitoxin system MqsA family antitoxin</fullName>
    </submittedName>
</protein>
<dbReference type="InterPro" id="IPR032758">
    <property type="entry name" value="MqsA/HigA-2"/>
</dbReference>
<dbReference type="Proteomes" id="UP000809137">
    <property type="component" value="Unassembled WGS sequence"/>
</dbReference>
<gene>
    <name evidence="1" type="ORF">JJB79_16345</name>
</gene>